<protein>
    <submittedName>
        <fullName evidence="2">Uncharacterized protein</fullName>
    </submittedName>
</protein>
<dbReference type="KEGG" id="ztr:MYCGRDRAFT_94786"/>
<sequence length="267" mass="30331">MSIQPTHPMGAMNKIAKDTSNRKNPNRKKKLEYPPNGYQAPKSLLRVHSPEDITRNHGRVLQIWTMCRKPWGAPNNGCRSAHRNFYVWHNGVLREVWKCVRDVCDWDGHEAEEDEEGDGDGDDGDEAGGGGDDTGGGFNDQVDDRDSMAGGDTEEDEPGKGMEEMLKKHNEAKNKTQQSKMRHTDFNVKVHKKQLTARPFKIDASFTMRKKQCDEIDCESACEQHGARVRRVRLGRKGQELSHLSERLLLGEQKGSLWHERMLAREG</sequence>
<evidence type="ECO:0000256" key="1">
    <source>
        <dbReference type="SAM" id="MobiDB-lite"/>
    </source>
</evidence>
<dbReference type="RefSeq" id="XP_003850973.1">
    <property type="nucleotide sequence ID" value="XM_003850925.1"/>
</dbReference>
<evidence type="ECO:0000313" key="3">
    <source>
        <dbReference type="Proteomes" id="UP000008062"/>
    </source>
</evidence>
<name>F9XF59_ZYMTI</name>
<feature type="region of interest" description="Disordered" evidence="1">
    <location>
        <begin position="110"/>
        <end position="160"/>
    </location>
</feature>
<dbReference type="OrthoDB" id="10379241at2759"/>
<feature type="compositionally biased region" description="Gly residues" evidence="1">
    <location>
        <begin position="127"/>
        <end position="138"/>
    </location>
</feature>
<evidence type="ECO:0000313" key="2">
    <source>
        <dbReference type="EMBL" id="EGP85949.1"/>
    </source>
</evidence>
<dbReference type="Proteomes" id="UP000008062">
    <property type="component" value="Chromosome 7"/>
</dbReference>
<keyword evidence="3" id="KW-1185">Reference proteome</keyword>
<dbReference type="HOGENOM" id="CLU_1042838_0_0_1"/>
<feature type="region of interest" description="Disordered" evidence="1">
    <location>
        <begin position="1"/>
        <end position="42"/>
    </location>
</feature>
<proteinExistence type="predicted"/>
<feature type="compositionally biased region" description="Acidic residues" evidence="1">
    <location>
        <begin position="110"/>
        <end position="126"/>
    </location>
</feature>
<accession>F9XF59</accession>
<reference evidence="2 3" key="1">
    <citation type="journal article" date="2011" name="PLoS Genet.">
        <title>Finished genome of the fungal wheat pathogen Mycosphaerella graminicola reveals dispensome structure, chromosome plasticity, and stealth pathogenesis.</title>
        <authorList>
            <person name="Goodwin S.B."/>
            <person name="Ben M'barek S."/>
            <person name="Dhillon B."/>
            <person name="Wittenberg A.H.J."/>
            <person name="Crane C.F."/>
            <person name="Hane J.K."/>
            <person name="Foster A.J."/>
            <person name="Van der Lee T.A.J."/>
            <person name="Grimwood J."/>
            <person name="Aerts A."/>
            <person name="Antoniw J."/>
            <person name="Bailey A."/>
            <person name="Bluhm B."/>
            <person name="Bowler J."/>
            <person name="Bristow J."/>
            <person name="van der Burgt A."/>
            <person name="Canto-Canche B."/>
            <person name="Churchill A.C.L."/>
            <person name="Conde-Ferraez L."/>
            <person name="Cools H.J."/>
            <person name="Coutinho P.M."/>
            <person name="Csukai M."/>
            <person name="Dehal P."/>
            <person name="De Wit P."/>
            <person name="Donzelli B."/>
            <person name="van de Geest H.C."/>
            <person name="van Ham R.C.H.J."/>
            <person name="Hammond-Kosack K.E."/>
            <person name="Henrissat B."/>
            <person name="Kilian A."/>
            <person name="Kobayashi A.K."/>
            <person name="Koopmann E."/>
            <person name="Kourmpetis Y."/>
            <person name="Kuzniar A."/>
            <person name="Lindquist E."/>
            <person name="Lombard V."/>
            <person name="Maliepaard C."/>
            <person name="Martins N."/>
            <person name="Mehrabi R."/>
            <person name="Nap J.P.H."/>
            <person name="Ponomarenko A."/>
            <person name="Rudd J.J."/>
            <person name="Salamov A."/>
            <person name="Schmutz J."/>
            <person name="Schouten H.J."/>
            <person name="Shapiro H."/>
            <person name="Stergiopoulos I."/>
            <person name="Torriani S.F.F."/>
            <person name="Tu H."/>
            <person name="de Vries R.P."/>
            <person name="Waalwijk C."/>
            <person name="Ware S.B."/>
            <person name="Wiebenga A."/>
            <person name="Zwiers L.-H."/>
            <person name="Oliver R.P."/>
            <person name="Grigoriev I.V."/>
            <person name="Kema G.H.J."/>
        </authorList>
    </citation>
    <scope>NUCLEOTIDE SEQUENCE [LARGE SCALE GENOMIC DNA]</scope>
    <source>
        <strain evidence="3">CBS 115943 / IPO323</strain>
    </source>
</reference>
<dbReference type="AlphaFoldDB" id="F9XF59"/>
<dbReference type="InParanoid" id="F9XF59"/>
<organism evidence="2 3">
    <name type="scientific">Zymoseptoria tritici (strain CBS 115943 / IPO323)</name>
    <name type="common">Speckled leaf blotch fungus</name>
    <name type="synonym">Septoria tritici</name>
    <dbReference type="NCBI Taxonomy" id="336722"/>
    <lineage>
        <taxon>Eukaryota</taxon>
        <taxon>Fungi</taxon>
        <taxon>Dikarya</taxon>
        <taxon>Ascomycota</taxon>
        <taxon>Pezizomycotina</taxon>
        <taxon>Dothideomycetes</taxon>
        <taxon>Dothideomycetidae</taxon>
        <taxon>Mycosphaerellales</taxon>
        <taxon>Mycosphaerellaceae</taxon>
        <taxon>Zymoseptoria</taxon>
    </lineage>
</organism>
<dbReference type="GeneID" id="13397713"/>
<dbReference type="EMBL" id="CM001202">
    <property type="protein sequence ID" value="EGP85949.1"/>
    <property type="molecule type" value="Genomic_DNA"/>
</dbReference>
<gene>
    <name evidence="2" type="ORF">MYCGRDRAFT_94786</name>
</gene>